<keyword evidence="4" id="KW-0479">Metal-binding</keyword>
<evidence type="ECO:0000256" key="6">
    <source>
        <dbReference type="ARBA" id="ARBA00022837"/>
    </source>
</evidence>
<gene>
    <name evidence="9" type="ORF">MEDL_6054</name>
</gene>
<evidence type="ECO:0000313" key="9">
    <source>
        <dbReference type="EMBL" id="CAG2190770.1"/>
    </source>
</evidence>
<protein>
    <recommendedName>
        <fullName evidence="8">Fucolectin tachylectin-4 pentraxin-1 domain-containing protein</fullName>
    </recommendedName>
</protein>
<dbReference type="InterPro" id="IPR051941">
    <property type="entry name" value="BG_Antigen-Binding_Lectin"/>
</dbReference>
<dbReference type="GO" id="GO:0046872">
    <property type="term" value="F:metal ion binding"/>
    <property type="evidence" value="ECO:0007669"/>
    <property type="project" value="UniProtKB-KW"/>
</dbReference>
<evidence type="ECO:0000256" key="2">
    <source>
        <dbReference type="ARBA" id="ARBA00010147"/>
    </source>
</evidence>
<dbReference type="SMART" id="SM00607">
    <property type="entry name" value="FTP"/>
    <property type="match status" value="1"/>
</dbReference>
<dbReference type="PANTHER" id="PTHR45713:SF15">
    <property type="entry name" value="F5_8 TYPE C DOMAIN-CONTAINING PROTEIN"/>
    <property type="match status" value="1"/>
</dbReference>
<organism evidence="9 10">
    <name type="scientific">Mytilus edulis</name>
    <name type="common">Blue mussel</name>
    <dbReference type="NCBI Taxonomy" id="6550"/>
    <lineage>
        <taxon>Eukaryota</taxon>
        <taxon>Metazoa</taxon>
        <taxon>Spiralia</taxon>
        <taxon>Lophotrochozoa</taxon>
        <taxon>Mollusca</taxon>
        <taxon>Bivalvia</taxon>
        <taxon>Autobranchia</taxon>
        <taxon>Pteriomorphia</taxon>
        <taxon>Mytilida</taxon>
        <taxon>Mytiloidea</taxon>
        <taxon>Mytilidae</taxon>
        <taxon>Mytilinae</taxon>
        <taxon>Mytilus</taxon>
    </lineage>
</organism>
<proteinExistence type="inferred from homology"/>
<name>A0A8S3Q4B9_MYTED</name>
<evidence type="ECO:0000313" key="10">
    <source>
        <dbReference type="Proteomes" id="UP000683360"/>
    </source>
</evidence>
<feature type="domain" description="Fucolectin tachylectin-4 pentraxin-1" evidence="8">
    <location>
        <begin position="46"/>
        <end position="183"/>
    </location>
</feature>
<dbReference type="SUPFAM" id="SSF49785">
    <property type="entry name" value="Galactose-binding domain-like"/>
    <property type="match status" value="1"/>
</dbReference>
<dbReference type="AlphaFoldDB" id="A0A8S3Q4B9"/>
<reference evidence="9" key="1">
    <citation type="submission" date="2021-03" db="EMBL/GenBank/DDBJ databases">
        <authorList>
            <person name="Bekaert M."/>
        </authorList>
    </citation>
    <scope>NUCLEOTIDE SEQUENCE</scope>
</reference>
<dbReference type="GO" id="GO:0001868">
    <property type="term" value="P:regulation of complement activation, lectin pathway"/>
    <property type="evidence" value="ECO:0007669"/>
    <property type="project" value="UniProtKB-ARBA"/>
</dbReference>
<comment type="similarity">
    <text evidence="2">Belongs to the fucolectin family.</text>
</comment>
<keyword evidence="7" id="KW-1015">Disulfide bond</keyword>
<comment type="subunit">
    <text evidence="3">Homotrimer.</text>
</comment>
<keyword evidence="6" id="KW-0106">Calcium</keyword>
<dbReference type="InterPro" id="IPR006585">
    <property type="entry name" value="FTP1"/>
</dbReference>
<accession>A0A8S3Q4B9</accession>
<evidence type="ECO:0000256" key="1">
    <source>
        <dbReference type="ARBA" id="ARBA00002219"/>
    </source>
</evidence>
<evidence type="ECO:0000256" key="7">
    <source>
        <dbReference type="ARBA" id="ARBA00023157"/>
    </source>
</evidence>
<evidence type="ECO:0000259" key="8">
    <source>
        <dbReference type="SMART" id="SM00607"/>
    </source>
</evidence>
<sequence>MDMIHTSCTQSKKKLDTNTETLNRYFDILQKILRRLPKGNPYVQVLQEVAAGKKSRQSTQYANHISGYANDGNLNTFSHTKDTKDDKSLYWEVDLGHYFKIRQVEIFVRKDCCGHVIRQLDITAGPSHNQMTRCNFYKGPARTGDHLVFECSPIINGRYVRIQKMVYTSNLALLEVKVMAVVDKTVG</sequence>
<dbReference type="GO" id="GO:0042806">
    <property type="term" value="F:fucose binding"/>
    <property type="evidence" value="ECO:0007669"/>
    <property type="project" value="UniProtKB-ARBA"/>
</dbReference>
<dbReference type="PANTHER" id="PTHR45713">
    <property type="entry name" value="FTP DOMAIN-CONTAINING PROTEIN"/>
    <property type="match status" value="1"/>
</dbReference>
<comment type="function">
    <text evidence="1">Acts as a defensive agent. Recognizes blood group fucosylated oligosaccharides including A, B, H and Lewis B-type antigens. Does not recognize Lewis A antigen and has low affinity for monovalent haptens.</text>
</comment>
<evidence type="ECO:0000256" key="4">
    <source>
        <dbReference type="ARBA" id="ARBA00022723"/>
    </source>
</evidence>
<evidence type="ECO:0000256" key="3">
    <source>
        <dbReference type="ARBA" id="ARBA00011233"/>
    </source>
</evidence>
<keyword evidence="10" id="KW-1185">Reference proteome</keyword>
<dbReference type="OrthoDB" id="6125609at2759"/>
<dbReference type="Pfam" id="PF22633">
    <property type="entry name" value="F5_F8_type_C_2"/>
    <property type="match status" value="1"/>
</dbReference>
<comment type="caution">
    <text evidence="9">The sequence shown here is derived from an EMBL/GenBank/DDBJ whole genome shotgun (WGS) entry which is preliminary data.</text>
</comment>
<dbReference type="Proteomes" id="UP000683360">
    <property type="component" value="Unassembled WGS sequence"/>
</dbReference>
<dbReference type="GO" id="GO:0010185">
    <property type="term" value="P:regulation of cellular defense response"/>
    <property type="evidence" value="ECO:0007669"/>
    <property type="project" value="UniProtKB-ARBA"/>
</dbReference>
<keyword evidence="5" id="KW-0430">Lectin</keyword>
<dbReference type="EMBL" id="CAJPWZ010000341">
    <property type="protein sequence ID" value="CAG2190770.1"/>
    <property type="molecule type" value="Genomic_DNA"/>
</dbReference>
<dbReference type="InterPro" id="IPR008979">
    <property type="entry name" value="Galactose-bd-like_sf"/>
</dbReference>
<evidence type="ECO:0000256" key="5">
    <source>
        <dbReference type="ARBA" id="ARBA00022734"/>
    </source>
</evidence>
<dbReference type="Gene3D" id="2.60.120.260">
    <property type="entry name" value="Galactose-binding domain-like"/>
    <property type="match status" value="1"/>
</dbReference>